<reference evidence="1 2" key="2">
    <citation type="journal article" date="2022" name="Mol. Ecol. Resour.">
        <title>The genomes of chicory, endive, great burdock and yacon provide insights into Asteraceae paleo-polyploidization history and plant inulin production.</title>
        <authorList>
            <person name="Fan W."/>
            <person name="Wang S."/>
            <person name="Wang H."/>
            <person name="Wang A."/>
            <person name="Jiang F."/>
            <person name="Liu H."/>
            <person name="Zhao H."/>
            <person name="Xu D."/>
            <person name="Zhang Y."/>
        </authorList>
    </citation>
    <scope>NUCLEOTIDE SEQUENCE [LARGE SCALE GENOMIC DNA]</scope>
    <source>
        <strain evidence="2">cv. Niubang</strain>
    </source>
</reference>
<sequence>MEDNRRSSFKRRSNPLSEKGGNKRGKFGDQFSENSQVSETVYRILCQSRKISSVIGKGGGIVKALHEKTQAKITVADTVPGSDQRVIIIYSPSTKKPVKHNADGGSEDMGHEKNDMELQCAAQDALLKVHDRIVEEDIVGGTDNGDDNENVVTARLLVPNNTVGCLLGKKGDVIQRLRSETGANIRILPADQLPLYAMNTDELVQISGKPGIAKRALYEVSILLHQNPRKDKPPSGFPVPVGRQGLHPPGPSMTNLPPPAMWSERGSSARGAAPMRWRGEYGSENSRFGLADFDGDHAVAGGGEAPAEFSMKILCPTAKIGGVIGKGGSNVRQLQQETGTNIHVDDVSADSDERVIRVSAIEALWNPRSRTIDAILFLQDKTSDHSEKGIITSRLLIPSSKVGCILGQGGQVINEMRRRTKEDIRVYSKEEKPKCAGEDEELVQVSGSFGSAKDALGEIASRYRARCLRDAKPGADPAPAFSSRGNLTGERPSPSGVTRGGRSGGYEPFKGGGREYEPPSYPAPPRDYEPYNHSAPARDYEPYNHPAPPRDYEPHGHPPPQRDFESRGYRAPPRDYEPNSYPAPPMEYEPRGYPSPRRDFEPQGYPVPPSAIGFPGAMDPKMPNSGRGSAMGPGVGNASEITGTRSKLQDLYASGSIAETTHDTYQGYGGPGGQMHPQQSSYHDNYASRPEPYADINPSNTPYDNTNPQHPPYPHYQNNPPQQGQYSENPYQY</sequence>
<dbReference type="EMBL" id="CM042064">
    <property type="protein sequence ID" value="KAI3665537.1"/>
    <property type="molecule type" value="Genomic_DNA"/>
</dbReference>
<accession>A0ACB8XF08</accession>
<proteinExistence type="predicted"/>
<gene>
    <name evidence="1" type="ORF">L6452_44164</name>
</gene>
<keyword evidence="2" id="KW-1185">Reference proteome</keyword>
<evidence type="ECO:0000313" key="2">
    <source>
        <dbReference type="Proteomes" id="UP001055879"/>
    </source>
</evidence>
<evidence type="ECO:0000313" key="1">
    <source>
        <dbReference type="EMBL" id="KAI3665537.1"/>
    </source>
</evidence>
<comment type="caution">
    <text evidence="1">The sequence shown here is derived from an EMBL/GenBank/DDBJ whole genome shotgun (WGS) entry which is preliminary data.</text>
</comment>
<name>A0ACB8XF08_ARCLA</name>
<organism evidence="1 2">
    <name type="scientific">Arctium lappa</name>
    <name type="common">Greater burdock</name>
    <name type="synonym">Lappa major</name>
    <dbReference type="NCBI Taxonomy" id="4217"/>
    <lineage>
        <taxon>Eukaryota</taxon>
        <taxon>Viridiplantae</taxon>
        <taxon>Streptophyta</taxon>
        <taxon>Embryophyta</taxon>
        <taxon>Tracheophyta</taxon>
        <taxon>Spermatophyta</taxon>
        <taxon>Magnoliopsida</taxon>
        <taxon>eudicotyledons</taxon>
        <taxon>Gunneridae</taxon>
        <taxon>Pentapetalae</taxon>
        <taxon>asterids</taxon>
        <taxon>campanulids</taxon>
        <taxon>Asterales</taxon>
        <taxon>Asteraceae</taxon>
        <taxon>Carduoideae</taxon>
        <taxon>Cardueae</taxon>
        <taxon>Arctiinae</taxon>
        <taxon>Arctium</taxon>
    </lineage>
</organism>
<protein>
    <submittedName>
        <fullName evidence="1">Uncharacterized protein</fullName>
    </submittedName>
</protein>
<dbReference type="Proteomes" id="UP001055879">
    <property type="component" value="Linkage Group LG18"/>
</dbReference>
<reference evidence="2" key="1">
    <citation type="journal article" date="2022" name="Mol. Ecol. Resour.">
        <title>The genomes of chicory, endive, great burdock and yacon provide insights into Asteraceae palaeo-polyploidization history and plant inulin production.</title>
        <authorList>
            <person name="Fan W."/>
            <person name="Wang S."/>
            <person name="Wang H."/>
            <person name="Wang A."/>
            <person name="Jiang F."/>
            <person name="Liu H."/>
            <person name="Zhao H."/>
            <person name="Xu D."/>
            <person name="Zhang Y."/>
        </authorList>
    </citation>
    <scope>NUCLEOTIDE SEQUENCE [LARGE SCALE GENOMIC DNA]</scope>
    <source>
        <strain evidence="2">cv. Niubang</strain>
    </source>
</reference>